<feature type="compositionally biased region" description="Acidic residues" evidence="1">
    <location>
        <begin position="361"/>
        <end position="379"/>
    </location>
</feature>
<reference evidence="2 3" key="1">
    <citation type="journal article" date="2023" name="Nat. Commun.">
        <title>Origin of minicircular mitochondrial genomes in red algae.</title>
        <authorList>
            <person name="Lee Y."/>
            <person name="Cho C.H."/>
            <person name="Lee Y.M."/>
            <person name="Park S.I."/>
            <person name="Yang J.H."/>
            <person name="West J.A."/>
            <person name="Bhattacharya D."/>
            <person name="Yoon H.S."/>
        </authorList>
    </citation>
    <scope>NUCLEOTIDE SEQUENCE [LARGE SCALE GENOMIC DNA]</scope>
    <source>
        <strain evidence="2 3">CCMP1338</strain>
        <tissue evidence="2">Whole cell</tissue>
    </source>
</reference>
<feature type="compositionally biased region" description="Basic and acidic residues" evidence="1">
    <location>
        <begin position="238"/>
        <end position="253"/>
    </location>
</feature>
<feature type="compositionally biased region" description="Basic and acidic residues" evidence="1">
    <location>
        <begin position="216"/>
        <end position="230"/>
    </location>
</feature>
<feature type="compositionally biased region" description="Basic and acidic residues" evidence="1">
    <location>
        <begin position="337"/>
        <end position="350"/>
    </location>
</feature>
<dbReference type="Proteomes" id="UP001157974">
    <property type="component" value="Unassembled WGS sequence"/>
</dbReference>
<name>A0AAV8V3W6_9RHOD</name>
<gene>
    <name evidence="2" type="ORF">NDN08_005478</name>
</gene>
<dbReference type="AlphaFoldDB" id="A0AAV8V3W6"/>
<feature type="compositionally biased region" description="Gly residues" evidence="1">
    <location>
        <begin position="25"/>
        <end position="34"/>
    </location>
</feature>
<sequence length="480" mass="53814">MDLGFLEVGIGGVVRSRKSLVCGYGRSGEGGSGSYGSRKPRGRGGGGQQKNRKREDDDFGFGRPTPNYSKRRPQSKKPEKKQPAKCGTCNGKQLVECGLCRGSGVAKKRTRGNAPLNDITATTVLNTKWTAIESQRGQRHFVCVGKTGSGAKGTAQLTSLIGAENFSVTIEELRDKSQWQSGWLTKKEIEDLESPLPCRACAGTGEKKCPDCVEETKTTRDMNRQDDRGSARSFGRPKYGDREGANQRRDRGGARGGMPRGRDRFLEDGDDEESFFRERRSRGDEAGSRGKGRDSRRRGMSRGERNQFEDEEDNFFGSDRRGNDFEERGSSGRGGRRPREQNETGDDSRQGGRGSRRREGDDFDFDEDSFFGLSDDEADENPRTTQRQNPPGKQTGNSRTRKQTRDSDMDKVDVDRIWEESRSLDALFTDGGMLGDDRDDYFDSDDDNRSSQNKKGNRKKRKDDDDNDDESFFFGENNWL</sequence>
<evidence type="ECO:0000313" key="3">
    <source>
        <dbReference type="Proteomes" id="UP001157974"/>
    </source>
</evidence>
<feature type="compositionally biased region" description="Basic and acidic residues" evidence="1">
    <location>
        <begin position="318"/>
        <end position="330"/>
    </location>
</feature>
<dbReference type="Pfam" id="PF09493">
    <property type="entry name" value="DUF2389"/>
    <property type="match status" value="1"/>
</dbReference>
<feature type="compositionally biased region" description="Basic and acidic residues" evidence="1">
    <location>
        <begin position="274"/>
        <end position="293"/>
    </location>
</feature>
<dbReference type="EMBL" id="JAMWBK010000001">
    <property type="protein sequence ID" value="KAJ8908773.1"/>
    <property type="molecule type" value="Genomic_DNA"/>
</dbReference>
<dbReference type="InterPro" id="IPR012663">
    <property type="entry name" value="CHP02450_Tryp"/>
</dbReference>
<feature type="compositionally biased region" description="Polar residues" evidence="1">
    <location>
        <begin position="383"/>
        <end position="398"/>
    </location>
</feature>
<protein>
    <submittedName>
        <fullName evidence="2">Uncharacterized protein</fullName>
    </submittedName>
</protein>
<feature type="region of interest" description="Disordered" evidence="1">
    <location>
        <begin position="22"/>
        <end position="86"/>
    </location>
</feature>
<keyword evidence="3" id="KW-1185">Reference proteome</keyword>
<comment type="caution">
    <text evidence="2">The sequence shown here is derived from an EMBL/GenBank/DDBJ whole genome shotgun (WGS) entry which is preliminary data.</text>
</comment>
<feature type="region of interest" description="Disordered" evidence="1">
    <location>
        <begin position="216"/>
        <end position="480"/>
    </location>
</feature>
<feature type="compositionally biased region" description="Acidic residues" evidence="1">
    <location>
        <begin position="437"/>
        <end position="446"/>
    </location>
</feature>
<organism evidence="2 3">
    <name type="scientific">Rhodosorus marinus</name>
    <dbReference type="NCBI Taxonomy" id="101924"/>
    <lineage>
        <taxon>Eukaryota</taxon>
        <taxon>Rhodophyta</taxon>
        <taxon>Stylonematophyceae</taxon>
        <taxon>Stylonematales</taxon>
        <taxon>Stylonemataceae</taxon>
        <taxon>Rhodosorus</taxon>
    </lineage>
</organism>
<evidence type="ECO:0000313" key="2">
    <source>
        <dbReference type="EMBL" id="KAJ8908773.1"/>
    </source>
</evidence>
<proteinExistence type="predicted"/>
<feature type="compositionally biased region" description="Basic and acidic residues" evidence="1">
    <location>
        <begin position="403"/>
        <end position="423"/>
    </location>
</feature>
<evidence type="ECO:0000256" key="1">
    <source>
        <dbReference type="SAM" id="MobiDB-lite"/>
    </source>
</evidence>
<dbReference type="NCBIfam" id="TIGR02450">
    <property type="entry name" value="TIGR02450 family Trp-rich protein"/>
    <property type="match status" value="1"/>
</dbReference>
<accession>A0AAV8V3W6</accession>